<dbReference type="GO" id="GO:0050839">
    <property type="term" value="F:cell adhesion molecule binding"/>
    <property type="evidence" value="ECO:0007669"/>
    <property type="project" value="TreeGrafter"/>
</dbReference>
<evidence type="ECO:0000256" key="7">
    <source>
        <dbReference type="ARBA" id="ARBA00023157"/>
    </source>
</evidence>
<feature type="transmembrane region" description="Helical" evidence="11">
    <location>
        <begin position="493"/>
        <end position="516"/>
    </location>
</feature>
<dbReference type="GO" id="GO:0098609">
    <property type="term" value="P:cell-cell adhesion"/>
    <property type="evidence" value="ECO:0007669"/>
    <property type="project" value="TreeGrafter"/>
</dbReference>
<dbReference type="InterPro" id="IPR051275">
    <property type="entry name" value="Cell_adhesion_signaling"/>
</dbReference>
<evidence type="ECO:0000256" key="11">
    <source>
        <dbReference type="SAM" id="Phobius"/>
    </source>
</evidence>
<keyword evidence="4" id="KW-0677">Repeat</keyword>
<dbReference type="Pfam" id="PF07679">
    <property type="entry name" value="I-set"/>
    <property type="match status" value="1"/>
</dbReference>
<dbReference type="PANTHER" id="PTHR11640:SF31">
    <property type="entry name" value="IRREGULAR CHIASM C-ROUGHEST PROTEIN-RELATED"/>
    <property type="match status" value="1"/>
</dbReference>
<gene>
    <name evidence="13" type="ORF">V9T40_001024</name>
</gene>
<dbReference type="InterPro" id="IPR013783">
    <property type="entry name" value="Ig-like_fold"/>
</dbReference>
<feature type="domain" description="Ig-like" evidence="12">
    <location>
        <begin position="310"/>
        <end position="373"/>
    </location>
</feature>
<feature type="domain" description="Ig-like" evidence="12">
    <location>
        <begin position="8"/>
        <end position="100"/>
    </location>
</feature>
<dbReference type="SMART" id="SM00409">
    <property type="entry name" value="IG"/>
    <property type="match status" value="5"/>
</dbReference>
<keyword evidence="9" id="KW-0393">Immunoglobulin domain</keyword>
<evidence type="ECO:0000256" key="4">
    <source>
        <dbReference type="ARBA" id="ARBA00022737"/>
    </source>
</evidence>
<dbReference type="PANTHER" id="PTHR11640">
    <property type="entry name" value="NEPHRIN"/>
    <property type="match status" value="1"/>
</dbReference>
<dbReference type="SUPFAM" id="SSF48726">
    <property type="entry name" value="Immunoglobulin"/>
    <property type="match status" value="5"/>
</dbReference>
<evidence type="ECO:0000256" key="9">
    <source>
        <dbReference type="ARBA" id="ARBA00023319"/>
    </source>
</evidence>
<evidence type="ECO:0000259" key="12">
    <source>
        <dbReference type="PROSITE" id="PS50835"/>
    </source>
</evidence>
<keyword evidence="8" id="KW-0325">Glycoprotein</keyword>
<dbReference type="SMART" id="SM00408">
    <property type="entry name" value="IGc2"/>
    <property type="match status" value="5"/>
</dbReference>
<dbReference type="InterPro" id="IPR013098">
    <property type="entry name" value="Ig_I-set"/>
</dbReference>
<keyword evidence="3" id="KW-0732">Signal</keyword>
<dbReference type="Proteomes" id="UP001367676">
    <property type="component" value="Unassembled WGS sequence"/>
</dbReference>
<reference evidence="13 14" key="1">
    <citation type="submission" date="2024-03" db="EMBL/GenBank/DDBJ databases">
        <title>Adaptation during the transition from Ophiocordyceps entomopathogen to insect associate is accompanied by gene loss and intensified selection.</title>
        <authorList>
            <person name="Ward C.M."/>
            <person name="Onetto C.A."/>
            <person name="Borneman A.R."/>
        </authorList>
    </citation>
    <scope>NUCLEOTIDE SEQUENCE [LARGE SCALE GENOMIC DNA]</scope>
    <source>
        <strain evidence="13">AWRI1</strain>
        <tissue evidence="13">Single Adult Female</tissue>
    </source>
</reference>
<evidence type="ECO:0000313" key="14">
    <source>
        <dbReference type="Proteomes" id="UP001367676"/>
    </source>
</evidence>
<dbReference type="InterPro" id="IPR003598">
    <property type="entry name" value="Ig_sub2"/>
</dbReference>
<evidence type="ECO:0000256" key="6">
    <source>
        <dbReference type="ARBA" id="ARBA00023136"/>
    </source>
</evidence>
<keyword evidence="6 11" id="KW-0472">Membrane</keyword>
<dbReference type="GO" id="GO:0005886">
    <property type="term" value="C:plasma membrane"/>
    <property type="evidence" value="ECO:0007669"/>
    <property type="project" value="TreeGrafter"/>
</dbReference>
<dbReference type="GO" id="GO:0005911">
    <property type="term" value="C:cell-cell junction"/>
    <property type="evidence" value="ECO:0007669"/>
    <property type="project" value="TreeGrafter"/>
</dbReference>
<evidence type="ECO:0000256" key="2">
    <source>
        <dbReference type="ARBA" id="ARBA00022692"/>
    </source>
</evidence>
<accession>A0AAN9TAU8</accession>
<keyword evidence="5 11" id="KW-1133">Transmembrane helix</keyword>
<sequence>MATLMEEQRFALEPQDQTAIVGSRVTLPCRVINKLGALQWTRDDFALGTLRSLPEFIRYTMIGSDEEGDFSLAIEPVTLDDDAKYQCQVSSGPNGEAGIRSRYARLMVLVPPEKPRIIQGSSLETTEDSEIKLECASHGGKPAAEITWIDGLGHVVTDDSSNGKIEYSAEEIPESRLYTAKSILTIKPKKEYHNTTFICQAQNAAERTYQSAKIRLYVRYAPKVSMRIVPDNHMLIEGSEARLICHADANPPDVTYRWTINQQPLFPDNPMELTIGNVNRKQHDSIVKCEARNLVGKSEDSQTLDITYGPKFRQKPKSVQADMGHVVLLTCDVDGNPPPEISWTHGRDKLVGRSSNLNITVTPENTGRYYCRAHVPGFPDIGADAYIRMNGRPLIQKNSIQYGLIGDSVRLECSAFSVPSPEKATWSFNGQIIEPNHLDYSVIDDPLPEGIKSTLLIRESKQEHFGTYNCSVTNQYGTDVAAITLKPQKSFPLSIVLTGALGAGVLLITLIMIIILCQRKDKKPLPDIETSHIEKQCKESDKSSNISELKLEMRTGSSASNINCESDYGGGRDSDSIITRVAVPLAGPVPMDQRYSKRYSSGDFNDMLFHGKDGQNNNGYVPFLDYSRDYSTPLTSMSNGVSPAVTSSSSLTSTSLDLQYSATYGNPYLRINQNTLPTQATNGQPPPPPPYSVRNGSVPQLAPKVSPNSLQYIVANKVQQISNKSTTQATHV</sequence>
<dbReference type="InterPro" id="IPR036179">
    <property type="entry name" value="Ig-like_dom_sf"/>
</dbReference>
<evidence type="ECO:0000256" key="8">
    <source>
        <dbReference type="ARBA" id="ARBA00023180"/>
    </source>
</evidence>
<keyword evidence="7" id="KW-1015">Disulfide bond</keyword>
<dbReference type="EMBL" id="JBBCAQ010000034">
    <property type="protein sequence ID" value="KAK7580395.1"/>
    <property type="molecule type" value="Genomic_DNA"/>
</dbReference>
<feature type="domain" description="Ig-like" evidence="12">
    <location>
        <begin position="222"/>
        <end position="307"/>
    </location>
</feature>
<evidence type="ECO:0000256" key="5">
    <source>
        <dbReference type="ARBA" id="ARBA00022989"/>
    </source>
</evidence>
<dbReference type="InterPro" id="IPR013162">
    <property type="entry name" value="CD80_C2-set"/>
</dbReference>
<evidence type="ECO:0000256" key="1">
    <source>
        <dbReference type="ARBA" id="ARBA00004479"/>
    </source>
</evidence>
<keyword evidence="14" id="KW-1185">Reference proteome</keyword>
<evidence type="ECO:0000256" key="10">
    <source>
        <dbReference type="SAM" id="MobiDB-lite"/>
    </source>
</evidence>
<feature type="region of interest" description="Disordered" evidence="10">
    <location>
        <begin position="676"/>
        <end position="704"/>
    </location>
</feature>
<dbReference type="InterPro" id="IPR007110">
    <property type="entry name" value="Ig-like_dom"/>
</dbReference>
<evidence type="ECO:0000256" key="3">
    <source>
        <dbReference type="ARBA" id="ARBA00022729"/>
    </source>
</evidence>
<feature type="domain" description="Ig-like" evidence="12">
    <location>
        <begin position="115"/>
        <end position="215"/>
    </location>
</feature>
<comment type="subcellular location">
    <subcellularLocation>
        <location evidence="1">Membrane</location>
        <topology evidence="1">Single-pass type I membrane protein</topology>
    </subcellularLocation>
</comment>
<dbReference type="AlphaFoldDB" id="A0AAN9TAU8"/>
<organism evidence="13 14">
    <name type="scientific">Parthenolecanium corni</name>
    <dbReference type="NCBI Taxonomy" id="536013"/>
    <lineage>
        <taxon>Eukaryota</taxon>
        <taxon>Metazoa</taxon>
        <taxon>Ecdysozoa</taxon>
        <taxon>Arthropoda</taxon>
        <taxon>Hexapoda</taxon>
        <taxon>Insecta</taxon>
        <taxon>Pterygota</taxon>
        <taxon>Neoptera</taxon>
        <taxon>Paraneoptera</taxon>
        <taxon>Hemiptera</taxon>
        <taxon>Sternorrhyncha</taxon>
        <taxon>Coccoidea</taxon>
        <taxon>Coccidae</taxon>
        <taxon>Parthenolecanium</taxon>
    </lineage>
</organism>
<comment type="caution">
    <text evidence="13">The sequence shown here is derived from an EMBL/GenBank/DDBJ whole genome shotgun (WGS) entry which is preliminary data.</text>
</comment>
<keyword evidence="2 11" id="KW-0812">Transmembrane</keyword>
<name>A0AAN9TAU8_9HEMI</name>
<proteinExistence type="predicted"/>
<dbReference type="InterPro" id="IPR003599">
    <property type="entry name" value="Ig_sub"/>
</dbReference>
<dbReference type="PROSITE" id="PS50835">
    <property type="entry name" value="IG_LIKE"/>
    <property type="match status" value="5"/>
</dbReference>
<feature type="domain" description="Ig-like" evidence="12">
    <location>
        <begin position="393"/>
        <end position="484"/>
    </location>
</feature>
<dbReference type="FunFam" id="2.60.40.10:FF:000077">
    <property type="entry name" value="Kirre like nephrin family adhesion molecule 3"/>
    <property type="match status" value="1"/>
</dbReference>
<dbReference type="Pfam" id="PF08205">
    <property type="entry name" value="C2-set_2"/>
    <property type="match status" value="1"/>
</dbReference>
<dbReference type="Gene3D" id="2.60.40.10">
    <property type="entry name" value="Immunoglobulins"/>
    <property type="match status" value="5"/>
</dbReference>
<dbReference type="Pfam" id="PF13927">
    <property type="entry name" value="Ig_3"/>
    <property type="match status" value="3"/>
</dbReference>
<evidence type="ECO:0000313" key="13">
    <source>
        <dbReference type="EMBL" id="KAK7580395.1"/>
    </source>
</evidence>
<protein>
    <recommendedName>
        <fullName evidence="12">Ig-like domain-containing protein</fullName>
    </recommendedName>
</protein>